<dbReference type="SUPFAM" id="SSF57756">
    <property type="entry name" value="Retrovirus zinc finger-like domains"/>
    <property type="match status" value="1"/>
</dbReference>
<accession>A0A3L8E0R5</accession>
<dbReference type="AlphaFoldDB" id="A0A3L8E0R5"/>
<comment type="caution">
    <text evidence="2">The sequence shown here is derived from an EMBL/GenBank/DDBJ whole genome shotgun (WGS) entry which is preliminary data.</text>
</comment>
<evidence type="ECO:0008006" key="3">
    <source>
        <dbReference type="Google" id="ProtNLM"/>
    </source>
</evidence>
<feature type="compositionally biased region" description="Polar residues" evidence="1">
    <location>
        <begin position="55"/>
        <end position="66"/>
    </location>
</feature>
<reference evidence="2" key="2">
    <citation type="submission" date="2018-07" db="EMBL/GenBank/DDBJ databases">
        <authorList>
            <person name="Mckenzie S.K."/>
            <person name="Kronauer D.J.C."/>
        </authorList>
    </citation>
    <scope>NUCLEOTIDE SEQUENCE</scope>
    <source>
        <strain evidence="2">Clonal line C1</strain>
    </source>
</reference>
<dbReference type="GO" id="GO:0008270">
    <property type="term" value="F:zinc ion binding"/>
    <property type="evidence" value="ECO:0007669"/>
    <property type="project" value="InterPro"/>
</dbReference>
<feature type="region of interest" description="Disordered" evidence="1">
    <location>
        <begin position="38"/>
        <end position="79"/>
    </location>
</feature>
<dbReference type="Proteomes" id="UP000279307">
    <property type="component" value="Chromosome 2"/>
</dbReference>
<feature type="region of interest" description="Disordered" evidence="1">
    <location>
        <begin position="126"/>
        <end position="164"/>
    </location>
</feature>
<feature type="compositionally biased region" description="Low complexity" evidence="1">
    <location>
        <begin position="43"/>
        <end position="52"/>
    </location>
</feature>
<dbReference type="GO" id="GO:0003676">
    <property type="term" value="F:nucleic acid binding"/>
    <property type="evidence" value="ECO:0007669"/>
    <property type="project" value="InterPro"/>
</dbReference>
<proteinExistence type="predicted"/>
<organism evidence="2">
    <name type="scientific">Ooceraea biroi</name>
    <name type="common">Clonal raider ant</name>
    <name type="synonym">Cerapachys biroi</name>
    <dbReference type="NCBI Taxonomy" id="2015173"/>
    <lineage>
        <taxon>Eukaryota</taxon>
        <taxon>Metazoa</taxon>
        <taxon>Ecdysozoa</taxon>
        <taxon>Arthropoda</taxon>
        <taxon>Hexapoda</taxon>
        <taxon>Insecta</taxon>
        <taxon>Pterygota</taxon>
        <taxon>Neoptera</taxon>
        <taxon>Endopterygota</taxon>
        <taxon>Hymenoptera</taxon>
        <taxon>Apocrita</taxon>
        <taxon>Aculeata</taxon>
        <taxon>Formicoidea</taxon>
        <taxon>Formicidae</taxon>
        <taxon>Dorylinae</taxon>
        <taxon>Ooceraea</taxon>
    </lineage>
</organism>
<gene>
    <name evidence="2" type="ORF">DMN91_001938</name>
</gene>
<dbReference type="InterPro" id="IPR036875">
    <property type="entry name" value="Znf_CCHC_sf"/>
</dbReference>
<dbReference type="EMBL" id="QOIP01000002">
    <property type="protein sequence ID" value="RLU25779.1"/>
    <property type="molecule type" value="Genomic_DNA"/>
</dbReference>
<protein>
    <recommendedName>
        <fullName evidence="3">CCHC-type domain-containing protein</fullName>
    </recommendedName>
</protein>
<evidence type="ECO:0000313" key="2">
    <source>
        <dbReference type="EMBL" id="RLU25779.1"/>
    </source>
</evidence>
<feature type="compositionally biased region" description="Basic and acidic residues" evidence="1">
    <location>
        <begin position="139"/>
        <end position="164"/>
    </location>
</feature>
<dbReference type="Gene3D" id="4.10.60.10">
    <property type="entry name" value="Zinc finger, CCHC-type"/>
    <property type="match status" value="1"/>
</dbReference>
<reference evidence="2" key="1">
    <citation type="journal article" date="2018" name="Genome Res.">
        <title>The genomic architecture and molecular evolution of ant odorant receptors.</title>
        <authorList>
            <person name="McKenzie S.K."/>
            <person name="Kronauer D.J.C."/>
        </authorList>
    </citation>
    <scope>NUCLEOTIDE SEQUENCE [LARGE SCALE GENOMIC DNA]</scope>
    <source>
        <strain evidence="2">Clonal line C1</strain>
    </source>
</reference>
<sequence>MREAMFVSGEDVIREWTSIESAATQTDRDVTHATVQTERRTHNTVTQTTNCTKDVATQTGSRTASPVQEPRRRTPSPASRLPRIAMGCWNCGGTHRYVNCPLPREQFCYGCGMRGVTLRECQRCGSHYRQTDPRQGPRGPRDRARSTEGVRRYRERSRSRADNR</sequence>
<evidence type="ECO:0000256" key="1">
    <source>
        <dbReference type="SAM" id="MobiDB-lite"/>
    </source>
</evidence>
<dbReference type="OrthoDB" id="7700936at2759"/>
<name>A0A3L8E0R5_OOCBI</name>